<sequence length="285" mass="32069">MPNIALLQLTAHTEPKKNIAKTEAAIREAASMGAQIICTQELFTSEYFCTTQDTEHFNLAHPLPGPLTQQHQQLAKELGVVIVASGFEKRATGLYHNSAWVVDADGSYLGHYRKMHIPQDPGFEEKFYFTPGDLGYKAFATRFGKIGVLICWDQWYPEAARLTALKGAEVLIYPTAIGWLPEEKAELGEAQHNAWQAVQCGHAVANSCYIVAINRTGTEGNTEFWGQSFVANHYGQVIAKAPTHEECILTAELDLPALEEHRRIWPFFRDRRIDSYQNLSKRFDD</sequence>
<dbReference type="PANTHER" id="PTHR43674:SF2">
    <property type="entry name" value="BETA-UREIDOPROPIONASE"/>
    <property type="match status" value="1"/>
</dbReference>
<protein>
    <submittedName>
        <fullName evidence="3">Carbon-nitrogen hydrolase</fullName>
    </submittedName>
</protein>
<dbReference type="RefSeq" id="WP_377089480.1">
    <property type="nucleotide sequence ID" value="NZ_JBHSJL010000014.1"/>
</dbReference>
<evidence type="ECO:0000256" key="1">
    <source>
        <dbReference type="ARBA" id="ARBA00022801"/>
    </source>
</evidence>
<dbReference type="InterPro" id="IPR050345">
    <property type="entry name" value="Aliph_Amidase/BUP"/>
</dbReference>
<evidence type="ECO:0000259" key="2">
    <source>
        <dbReference type="PROSITE" id="PS50263"/>
    </source>
</evidence>
<comment type="caution">
    <text evidence="3">The sequence shown here is derived from an EMBL/GenBank/DDBJ whole genome shotgun (WGS) entry which is preliminary data.</text>
</comment>
<organism evidence="3 4">
    <name type="scientific">Rubritalea tangerina</name>
    <dbReference type="NCBI Taxonomy" id="430798"/>
    <lineage>
        <taxon>Bacteria</taxon>
        <taxon>Pseudomonadati</taxon>
        <taxon>Verrucomicrobiota</taxon>
        <taxon>Verrucomicrobiia</taxon>
        <taxon>Verrucomicrobiales</taxon>
        <taxon>Rubritaleaceae</taxon>
        <taxon>Rubritalea</taxon>
    </lineage>
</organism>
<name>A0ABW4ZDL4_9BACT</name>
<reference evidence="4" key="1">
    <citation type="journal article" date="2019" name="Int. J. Syst. Evol. Microbiol.">
        <title>The Global Catalogue of Microorganisms (GCM) 10K type strain sequencing project: providing services to taxonomists for standard genome sequencing and annotation.</title>
        <authorList>
            <consortium name="The Broad Institute Genomics Platform"/>
            <consortium name="The Broad Institute Genome Sequencing Center for Infectious Disease"/>
            <person name="Wu L."/>
            <person name="Ma J."/>
        </authorList>
    </citation>
    <scope>NUCLEOTIDE SEQUENCE [LARGE SCALE GENOMIC DNA]</scope>
    <source>
        <strain evidence="4">CCUG 57942</strain>
    </source>
</reference>
<dbReference type="Proteomes" id="UP001597389">
    <property type="component" value="Unassembled WGS sequence"/>
</dbReference>
<dbReference type="InterPro" id="IPR036526">
    <property type="entry name" value="C-N_Hydrolase_sf"/>
</dbReference>
<dbReference type="GO" id="GO:0016787">
    <property type="term" value="F:hydrolase activity"/>
    <property type="evidence" value="ECO:0007669"/>
    <property type="project" value="UniProtKB-KW"/>
</dbReference>
<dbReference type="CDD" id="cd07573">
    <property type="entry name" value="CPA"/>
    <property type="match status" value="1"/>
</dbReference>
<dbReference type="PANTHER" id="PTHR43674">
    <property type="entry name" value="NITRILASE C965.09-RELATED"/>
    <property type="match status" value="1"/>
</dbReference>
<gene>
    <name evidence="3" type="ORF">ACFSW8_14390</name>
</gene>
<evidence type="ECO:0000313" key="3">
    <source>
        <dbReference type="EMBL" id="MFD2160091.1"/>
    </source>
</evidence>
<dbReference type="InterPro" id="IPR003010">
    <property type="entry name" value="C-N_Hydrolase"/>
</dbReference>
<keyword evidence="1 3" id="KW-0378">Hydrolase</keyword>
<accession>A0ABW4ZDL4</accession>
<dbReference type="PROSITE" id="PS50263">
    <property type="entry name" value="CN_HYDROLASE"/>
    <property type="match status" value="1"/>
</dbReference>
<evidence type="ECO:0000313" key="4">
    <source>
        <dbReference type="Proteomes" id="UP001597389"/>
    </source>
</evidence>
<feature type="domain" description="CN hydrolase" evidence="2">
    <location>
        <begin position="1"/>
        <end position="255"/>
    </location>
</feature>
<keyword evidence="4" id="KW-1185">Reference proteome</keyword>
<dbReference type="EMBL" id="JBHUJB010000070">
    <property type="protein sequence ID" value="MFD2160091.1"/>
    <property type="molecule type" value="Genomic_DNA"/>
</dbReference>
<proteinExistence type="predicted"/>
<dbReference type="Pfam" id="PF00795">
    <property type="entry name" value="CN_hydrolase"/>
    <property type="match status" value="1"/>
</dbReference>
<dbReference type="SUPFAM" id="SSF56317">
    <property type="entry name" value="Carbon-nitrogen hydrolase"/>
    <property type="match status" value="1"/>
</dbReference>
<dbReference type="Gene3D" id="3.60.110.10">
    <property type="entry name" value="Carbon-nitrogen hydrolase"/>
    <property type="match status" value="1"/>
</dbReference>